<keyword evidence="3" id="KW-1185">Reference proteome</keyword>
<keyword evidence="1" id="KW-0812">Transmembrane</keyword>
<comment type="caution">
    <text evidence="2">The sequence shown here is derived from an EMBL/GenBank/DDBJ whole genome shotgun (WGS) entry which is preliminary data.</text>
</comment>
<keyword evidence="1" id="KW-1133">Transmembrane helix</keyword>
<feature type="transmembrane region" description="Helical" evidence="1">
    <location>
        <begin position="24"/>
        <end position="48"/>
    </location>
</feature>
<reference evidence="2 3" key="1">
    <citation type="submission" date="2017-02" db="EMBL/GenBank/DDBJ databases">
        <title>Whole genome sequencing of Metallibacterium scheffleri DSM 24874 (T).</title>
        <authorList>
            <person name="Kumar S."/>
            <person name="Patil P."/>
            <person name="Patil P.B."/>
        </authorList>
    </citation>
    <scope>NUCLEOTIDE SEQUENCE [LARGE SCALE GENOMIC DNA]</scope>
    <source>
        <strain evidence="2 3">DSM 24874</strain>
    </source>
</reference>
<dbReference type="InterPro" id="IPR009838">
    <property type="entry name" value="T4SS_TraL"/>
</dbReference>
<dbReference type="OrthoDB" id="9813422at2"/>
<sequence length="93" mass="10536">MEPIELPTHLDDPKTFLIFSMDDVLIVGVAMIIGLATHLLGYLLLLALGMMWVMRRFRGAVPDGHLQHRLYWYGIPLGNGHSLINPLIRRFVG</sequence>
<dbReference type="RefSeq" id="WP_081130245.1">
    <property type="nucleotide sequence ID" value="NZ_LDOS01000005.1"/>
</dbReference>
<dbReference type="GO" id="GO:0019867">
    <property type="term" value="C:outer membrane"/>
    <property type="evidence" value="ECO:0007669"/>
    <property type="project" value="InterPro"/>
</dbReference>
<dbReference type="NCBIfam" id="TIGR02762">
    <property type="entry name" value="TraL_TIGR"/>
    <property type="match status" value="1"/>
</dbReference>
<evidence type="ECO:0000313" key="3">
    <source>
        <dbReference type="Proteomes" id="UP000307749"/>
    </source>
</evidence>
<gene>
    <name evidence="2" type="ORF">B1806_04060</name>
</gene>
<evidence type="ECO:0000256" key="1">
    <source>
        <dbReference type="SAM" id="Phobius"/>
    </source>
</evidence>
<evidence type="ECO:0000313" key="2">
    <source>
        <dbReference type="EMBL" id="THD11301.1"/>
    </source>
</evidence>
<proteinExistence type="predicted"/>
<organism evidence="2 3">
    <name type="scientific">Metallibacterium scheffleri</name>
    <dbReference type="NCBI Taxonomy" id="993689"/>
    <lineage>
        <taxon>Bacteria</taxon>
        <taxon>Pseudomonadati</taxon>
        <taxon>Pseudomonadota</taxon>
        <taxon>Gammaproteobacteria</taxon>
        <taxon>Lysobacterales</taxon>
        <taxon>Rhodanobacteraceae</taxon>
        <taxon>Metallibacterium</taxon>
    </lineage>
</organism>
<name>A0A4V3UTN3_9GAMM</name>
<protein>
    <submittedName>
        <fullName evidence="2">Type IV conjugative transfer system protein TraL</fullName>
    </submittedName>
</protein>
<dbReference type="EMBL" id="MWQO01000014">
    <property type="protein sequence ID" value="THD11301.1"/>
    <property type="molecule type" value="Genomic_DNA"/>
</dbReference>
<dbReference type="AlphaFoldDB" id="A0A4V3UTN3"/>
<keyword evidence="1" id="KW-0472">Membrane</keyword>
<accession>A0A4V3UTN3</accession>
<dbReference type="Pfam" id="PF07178">
    <property type="entry name" value="TraL"/>
    <property type="match status" value="1"/>
</dbReference>
<dbReference type="Proteomes" id="UP000307749">
    <property type="component" value="Unassembled WGS sequence"/>
</dbReference>
<dbReference type="STRING" id="993689.GCA_002077135_00203"/>